<sequence>MDSPSTVTPILPLRRDSTSWLNLENSPLPHLRAILYESLTSSTVMALSQHRLTTFYFDASSKTFTEKSTTKELGYNDVLIKTTHSGICFTDVHAKEKECGLGHEGVGYIVEVGPEVKHLKTGDRIGWGWLHISCGNCSTCVTGYRQYCSQARGFAFSDLDQGAFSDYRIINSDFAYLIPEGISSVNAAPLMCAGASVFEALDAAGVRSNDRVGVVGIGGLGHMAVKFAKAMGCAVTAISSDGKKMSDAFSLGADEYRDMRHMSTAHHRAHAAEDPNPMNINVLLITSNAVPNLEVVLPLLARRATIVLMTIQMVPLQVPYMQFVLPGHRMIASTEASRENHIKMLEFADRQKIEPWIEVFDMTSEGLEEAFNRLEKGEMRYRGVVARNEA</sequence>
<accession>A0A139HP54</accession>
<dbReference type="Gene3D" id="3.90.180.10">
    <property type="entry name" value="Medium-chain alcohol dehydrogenases, catalytic domain"/>
    <property type="match status" value="1"/>
</dbReference>
<dbReference type="OrthoDB" id="1879366at2759"/>
<dbReference type="InterPro" id="IPR047109">
    <property type="entry name" value="CAD-like"/>
</dbReference>
<dbReference type="STRING" id="113226.A0A139HP54"/>
<evidence type="ECO:0000256" key="5">
    <source>
        <dbReference type="RuleBase" id="RU361277"/>
    </source>
</evidence>
<dbReference type="PANTHER" id="PTHR42683">
    <property type="entry name" value="ALDEHYDE REDUCTASE"/>
    <property type="match status" value="1"/>
</dbReference>
<gene>
    <name evidence="7" type="ORF">AC579_8346</name>
</gene>
<evidence type="ECO:0000256" key="3">
    <source>
        <dbReference type="ARBA" id="ARBA00022833"/>
    </source>
</evidence>
<keyword evidence="2 5" id="KW-0479">Metal-binding</keyword>
<evidence type="ECO:0000256" key="4">
    <source>
        <dbReference type="ARBA" id="ARBA00023002"/>
    </source>
</evidence>
<dbReference type="GO" id="GO:0016616">
    <property type="term" value="F:oxidoreductase activity, acting on the CH-OH group of donors, NAD or NADP as acceptor"/>
    <property type="evidence" value="ECO:0007669"/>
    <property type="project" value="InterPro"/>
</dbReference>
<dbReference type="GO" id="GO:0008270">
    <property type="term" value="F:zinc ion binding"/>
    <property type="evidence" value="ECO:0007669"/>
    <property type="project" value="InterPro"/>
</dbReference>
<comment type="similarity">
    <text evidence="5">Belongs to the zinc-containing alcohol dehydrogenase family.</text>
</comment>
<keyword evidence="8" id="KW-1185">Reference proteome</keyword>
<comment type="cofactor">
    <cofactor evidence="1 5">
        <name>Zn(2+)</name>
        <dbReference type="ChEBI" id="CHEBI:29105"/>
    </cofactor>
</comment>
<dbReference type="InterPro" id="IPR020843">
    <property type="entry name" value="ER"/>
</dbReference>
<name>A0A139HP54_9PEZI</name>
<keyword evidence="3 5" id="KW-0862">Zinc</keyword>
<dbReference type="Gene3D" id="3.40.50.720">
    <property type="entry name" value="NAD(P)-binding Rossmann-like Domain"/>
    <property type="match status" value="1"/>
</dbReference>
<dbReference type="PROSITE" id="PS00059">
    <property type="entry name" value="ADH_ZINC"/>
    <property type="match status" value="1"/>
</dbReference>
<dbReference type="Pfam" id="PF00107">
    <property type="entry name" value="ADH_zinc_N"/>
    <property type="match status" value="1"/>
</dbReference>
<evidence type="ECO:0000256" key="2">
    <source>
        <dbReference type="ARBA" id="ARBA00022723"/>
    </source>
</evidence>
<evidence type="ECO:0000259" key="6">
    <source>
        <dbReference type="SMART" id="SM00829"/>
    </source>
</evidence>
<dbReference type="InterPro" id="IPR011032">
    <property type="entry name" value="GroES-like_sf"/>
</dbReference>
<dbReference type="CDD" id="cd05283">
    <property type="entry name" value="CAD1"/>
    <property type="match status" value="1"/>
</dbReference>
<reference evidence="7 8" key="1">
    <citation type="submission" date="2015-07" db="EMBL/GenBank/DDBJ databases">
        <title>Comparative genomics of the Sigatoka disease complex on banana suggests a link between parallel evolutionary changes in Pseudocercospora fijiensis and Pseudocercospora eumusae and increased virulence on the banana host.</title>
        <authorList>
            <person name="Chang T.-C."/>
            <person name="Salvucci A."/>
            <person name="Crous P.W."/>
            <person name="Stergiopoulos I."/>
        </authorList>
    </citation>
    <scope>NUCLEOTIDE SEQUENCE [LARGE SCALE GENOMIC DNA]</scope>
    <source>
        <strain evidence="7 8">CBS 116634</strain>
    </source>
</reference>
<keyword evidence="4" id="KW-0560">Oxidoreductase</keyword>
<dbReference type="SUPFAM" id="SSF51735">
    <property type="entry name" value="NAD(P)-binding Rossmann-fold domains"/>
    <property type="match status" value="1"/>
</dbReference>
<dbReference type="Pfam" id="PF08240">
    <property type="entry name" value="ADH_N"/>
    <property type="match status" value="1"/>
</dbReference>
<evidence type="ECO:0000256" key="1">
    <source>
        <dbReference type="ARBA" id="ARBA00001947"/>
    </source>
</evidence>
<dbReference type="SUPFAM" id="SSF50129">
    <property type="entry name" value="GroES-like"/>
    <property type="match status" value="1"/>
</dbReference>
<organism evidence="7 8">
    <name type="scientific">Pseudocercospora musae</name>
    <dbReference type="NCBI Taxonomy" id="113226"/>
    <lineage>
        <taxon>Eukaryota</taxon>
        <taxon>Fungi</taxon>
        <taxon>Dikarya</taxon>
        <taxon>Ascomycota</taxon>
        <taxon>Pezizomycotina</taxon>
        <taxon>Dothideomycetes</taxon>
        <taxon>Dothideomycetidae</taxon>
        <taxon>Mycosphaerellales</taxon>
        <taxon>Mycosphaerellaceae</taxon>
        <taxon>Pseudocercospora</taxon>
    </lineage>
</organism>
<evidence type="ECO:0000313" key="7">
    <source>
        <dbReference type="EMBL" id="KXT04238.1"/>
    </source>
</evidence>
<dbReference type="InterPro" id="IPR013154">
    <property type="entry name" value="ADH-like_N"/>
</dbReference>
<dbReference type="InterPro" id="IPR002328">
    <property type="entry name" value="ADH_Zn_CS"/>
</dbReference>
<dbReference type="FunFam" id="3.40.50.720:FF:000022">
    <property type="entry name" value="Cinnamyl alcohol dehydrogenase"/>
    <property type="match status" value="1"/>
</dbReference>
<dbReference type="SMART" id="SM00829">
    <property type="entry name" value="PKS_ER"/>
    <property type="match status" value="1"/>
</dbReference>
<dbReference type="EMBL" id="LFZO01000590">
    <property type="protein sequence ID" value="KXT04238.1"/>
    <property type="molecule type" value="Genomic_DNA"/>
</dbReference>
<dbReference type="InterPro" id="IPR013149">
    <property type="entry name" value="ADH-like_C"/>
</dbReference>
<feature type="domain" description="Enoyl reductase (ER)" evidence="6">
    <location>
        <begin position="58"/>
        <end position="308"/>
    </location>
</feature>
<comment type="caution">
    <text evidence="7">The sequence shown here is derived from an EMBL/GenBank/DDBJ whole genome shotgun (WGS) entry which is preliminary data.</text>
</comment>
<dbReference type="InterPro" id="IPR036291">
    <property type="entry name" value="NAD(P)-bd_dom_sf"/>
</dbReference>
<protein>
    <recommendedName>
        <fullName evidence="6">Enoyl reductase (ER) domain-containing protein</fullName>
    </recommendedName>
</protein>
<evidence type="ECO:0000313" key="8">
    <source>
        <dbReference type="Proteomes" id="UP000073492"/>
    </source>
</evidence>
<proteinExistence type="inferred from homology"/>
<dbReference type="AlphaFoldDB" id="A0A139HP54"/>
<dbReference type="Proteomes" id="UP000073492">
    <property type="component" value="Unassembled WGS sequence"/>
</dbReference>